<evidence type="ECO:0000256" key="1">
    <source>
        <dbReference type="ARBA" id="ARBA00022553"/>
    </source>
</evidence>
<dbReference type="AlphaFoldDB" id="A0A6C2CNR8"/>
<dbReference type="Gene3D" id="1.10.10.10">
    <property type="entry name" value="Winged helix-like DNA-binding domain superfamily/Winged helix DNA-binding domain"/>
    <property type="match status" value="1"/>
</dbReference>
<dbReference type="GO" id="GO:0000156">
    <property type="term" value="F:phosphorelay response regulator activity"/>
    <property type="evidence" value="ECO:0007669"/>
    <property type="project" value="TreeGrafter"/>
</dbReference>
<dbReference type="Proteomes" id="UP000389128">
    <property type="component" value="Unassembled WGS sequence"/>
</dbReference>
<dbReference type="CDD" id="cd00383">
    <property type="entry name" value="trans_reg_C"/>
    <property type="match status" value="1"/>
</dbReference>
<comment type="caution">
    <text evidence="4">Lacks conserved residue(s) required for the propagation of feature annotation.</text>
</comment>
<dbReference type="GO" id="GO:0005829">
    <property type="term" value="C:cytosol"/>
    <property type="evidence" value="ECO:0007669"/>
    <property type="project" value="TreeGrafter"/>
</dbReference>
<dbReference type="InterPro" id="IPR039420">
    <property type="entry name" value="WalR-like"/>
</dbReference>
<dbReference type="InterPro" id="IPR011006">
    <property type="entry name" value="CheY-like_superfamily"/>
</dbReference>
<keyword evidence="3 5" id="KW-0238">DNA-binding</keyword>
<proteinExistence type="predicted"/>
<dbReference type="PANTHER" id="PTHR48111">
    <property type="entry name" value="REGULATOR OF RPOS"/>
    <property type="match status" value="1"/>
</dbReference>
<dbReference type="EMBL" id="SDKK01000016">
    <property type="protein sequence ID" value="TYC54835.1"/>
    <property type="molecule type" value="Genomic_DNA"/>
</dbReference>
<accession>A0A6C2CNR8</accession>
<dbReference type="GO" id="GO:0000976">
    <property type="term" value="F:transcription cis-regulatory region binding"/>
    <property type="evidence" value="ECO:0007669"/>
    <property type="project" value="TreeGrafter"/>
</dbReference>
<dbReference type="OrthoDB" id="9802426at2"/>
<dbReference type="PROSITE" id="PS50110">
    <property type="entry name" value="RESPONSE_REGULATORY"/>
    <property type="match status" value="1"/>
</dbReference>
<dbReference type="RefSeq" id="WP_148580252.1">
    <property type="nucleotide sequence ID" value="NZ_SDKK01000016.1"/>
</dbReference>
<dbReference type="SUPFAM" id="SSF46894">
    <property type="entry name" value="C-terminal effector domain of the bipartite response regulators"/>
    <property type="match status" value="1"/>
</dbReference>
<feature type="DNA-binding region" description="OmpR/PhoB-type" evidence="5">
    <location>
        <begin position="126"/>
        <end position="227"/>
    </location>
</feature>
<reference evidence="8 9" key="1">
    <citation type="submission" date="2019-01" db="EMBL/GenBank/DDBJ databases">
        <title>Zoogloea oleivorans genome sequencing and assembly.</title>
        <authorList>
            <person name="Tancsics A."/>
            <person name="Farkas M."/>
            <person name="Kriszt B."/>
            <person name="Maroti G."/>
            <person name="Horvath B."/>
        </authorList>
    </citation>
    <scope>NUCLEOTIDE SEQUENCE [LARGE SCALE GENOMIC DNA]</scope>
    <source>
        <strain evidence="8 9">Buc</strain>
    </source>
</reference>
<gene>
    <name evidence="8" type="ORF">ETQ85_16855</name>
</gene>
<dbReference type="Gene3D" id="3.40.50.2300">
    <property type="match status" value="1"/>
</dbReference>
<dbReference type="SUPFAM" id="SSF52172">
    <property type="entry name" value="CheY-like"/>
    <property type="match status" value="1"/>
</dbReference>
<dbReference type="SMART" id="SM00448">
    <property type="entry name" value="REC"/>
    <property type="match status" value="1"/>
</dbReference>
<dbReference type="GO" id="GO:0006355">
    <property type="term" value="P:regulation of DNA-templated transcription"/>
    <property type="evidence" value="ECO:0007669"/>
    <property type="project" value="InterPro"/>
</dbReference>
<dbReference type="InterPro" id="IPR001867">
    <property type="entry name" value="OmpR/PhoB-type_DNA-bd"/>
</dbReference>
<evidence type="ECO:0000256" key="3">
    <source>
        <dbReference type="ARBA" id="ARBA00023125"/>
    </source>
</evidence>
<keyword evidence="1" id="KW-0597">Phosphoprotein</keyword>
<dbReference type="Pfam" id="PF00072">
    <property type="entry name" value="Response_reg"/>
    <property type="match status" value="1"/>
</dbReference>
<dbReference type="PANTHER" id="PTHR48111:SF40">
    <property type="entry name" value="PHOSPHATE REGULON TRANSCRIPTIONAL REGULATORY PROTEIN PHOB"/>
    <property type="match status" value="1"/>
</dbReference>
<keyword evidence="9" id="KW-1185">Reference proteome</keyword>
<evidence type="ECO:0000256" key="2">
    <source>
        <dbReference type="ARBA" id="ARBA00023012"/>
    </source>
</evidence>
<keyword evidence="2" id="KW-0902">Two-component regulatory system</keyword>
<dbReference type="InterPro" id="IPR001789">
    <property type="entry name" value="Sig_transdc_resp-reg_receiver"/>
</dbReference>
<organism evidence="8 9">
    <name type="scientific">Zoogloea oleivorans</name>
    <dbReference type="NCBI Taxonomy" id="1552750"/>
    <lineage>
        <taxon>Bacteria</taxon>
        <taxon>Pseudomonadati</taxon>
        <taxon>Pseudomonadota</taxon>
        <taxon>Betaproteobacteria</taxon>
        <taxon>Rhodocyclales</taxon>
        <taxon>Zoogloeaceae</taxon>
        <taxon>Zoogloea</taxon>
    </lineage>
</organism>
<dbReference type="InterPro" id="IPR036388">
    <property type="entry name" value="WH-like_DNA-bd_sf"/>
</dbReference>
<evidence type="ECO:0000313" key="8">
    <source>
        <dbReference type="EMBL" id="TYC54835.1"/>
    </source>
</evidence>
<comment type="caution">
    <text evidence="8">The sequence shown here is derived from an EMBL/GenBank/DDBJ whole genome shotgun (WGS) entry which is preliminary data.</text>
</comment>
<dbReference type="PROSITE" id="PS51755">
    <property type="entry name" value="OMPR_PHOB"/>
    <property type="match status" value="1"/>
</dbReference>
<dbReference type="SMART" id="SM00862">
    <property type="entry name" value="Trans_reg_C"/>
    <property type="match status" value="1"/>
</dbReference>
<evidence type="ECO:0000259" key="7">
    <source>
        <dbReference type="PROSITE" id="PS51755"/>
    </source>
</evidence>
<sequence length="250" mass="27816">MRLALLHADSGLAEPLRCALEDAGHRVHFFEDQRDLLRDASRESFDLFLLAWNATAANSAQLLMRLRSMPGGDSSVMFIACSDSEEALADALLAGADDFVRKSAGSRELVARVGAVLRRRLPAHFSRCTLTDTYPYRFDIVAKRIYVSGSPVTMTEKEFELSLFLFRNQGRVMSRAHLLESVWGSNLPTASRTVDTHVSRIRRKLGLWPEIGFRLSAAYGNGYRLDRVGAERDTTGSSLPRQRCVPGIPA</sequence>
<dbReference type="GO" id="GO:0032993">
    <property type="term" value="C:protein-DNA complex"/>
    <property type="evidence" value="ECO:0007669"/>
    <property type="project" value="TreeGrafter"/>
</dbReference>
<dbReference type="InterPro" id="IPR016032">
    <property type="entry name" value="Sig_transdc_resp-reg_C-effctor"/>
</dbReference>
<evidence type="ECO:0000256" key="4">
    <source>
        <dbReference type="PROSITE-ProRule" id="PRU00169"/>
    </source>
</evidence>
<evidence type="ECO:0000256" key="5">
    <source>
        <dbReference type="PROSITE-ProRule" id="PRU01091"/>
    </source>
</evidence>
<name>A0A6C2CNR8_9RHOO</name>
<evidence type="ECO:0000259" key="6">
    <source>
        <dbReference type="PROSITE" id="PS50110"/>
    </source>
</evidence>
<feature type="domain" description="Response regulatory" evidence="6">
    <location>
        <begin position="2"/>
        <end position="117"/>
    </location>
</feature>
<feature type="domain" description="OmpR/PhoB-type" evidence="7">
    <location>
        <begin position="126"/>
        <end position="227"/>
    </location>
</feature>
<protein>
    <submittedName>
        <fullName evidence="8">Response regulator transcription factor</fullName>
    </submittedName>
</protein>
<dbReference type="Pfam" id="PF00486">
    <property type="entry name" value="Trans_reg_C"/>
    <property type="match status" value="1"/>
</dbReference>
<evidence type="ECO:0000313" key="9">
    <source>
        <dbReference type="Proteomes" id="UP000389128"/>
    </source>
</evidence>